<feature type="transmembrane region" description="Helical" evidence="1">
    <location>
        <begin position="7"/>
        <end position="27"/>
    </location>
</feature>
<keyword evidence="3" id="KW-1185">Reference proteome</keyword>
<keyword evidence="1" id="KW-0472">Membrane</keyword>
<name>A0A8J4M4Q1_9BACL</name>
<dbReference type="AlphaFoldDB" id="A0A8J4M4Q1"/>
<feature type="transmembrane region" description="Helical" evidence="1">
    <location>
        <begin position="153"/>
        <end position="186"/>
    </location>
</feature>
<keyword evidence="1" id="KW-0812">Transmembrane</keyword>
<comment type="caution">
    <text evidence="2">The sequence shown here is derived from an EMBL/GenBank/DDBJ whole genome shotgun (WGS) entry which is preliminary data.</text>
</comment>
<gene>
    <name evidence="2" type="ORF">XYCOK13_42740</name>
</gene>
<evidence type="ECO:0000256" key="1">
    <source>
        <dbReference type="SAM" id="Phobius"/>
    </source>
</evidence>
<evidence type="ECO:0000313" key="2">
    <source>
        <dbReference type="EMBL" id="GIQ71450.1"/>
    </source>
</evidence>
<organism evidence="2 3">
    <name type="scientific">Xylanibacillus composti</name>
    <dbReference type="NCBI Taxonomy" id="1572762"/>
    <lineage>
        <taxon>Bacteria</taxon>
        <taxon>Bacillati</taxon>
        <taxon>Bacillota</taxon>
        <taxon>Bacilli</taxon>
        <taxon>Bacillales</taxon>
        <taxon>Paenibacillaceae</taxon>
        <taxon>Xylanibacillus</taxon>
    </lineage>
</organism>
<keyword evidence="1" id="KW-1133">Transmembrane helix</keyword>
<reference evidence="2" key="1">
    <citation type="submission" date="2021-04" db="EMBL/GenBank/DDBJ databases">
        <title>Draft genome sequence of Xylanibacillus composti strain K13.</title>
        <authorList>
            <person name="Uke A."/>
            <person name="Chhe C."/>
            <person name="Baramee S."/>
            <person name="Kosugi A."/>
        </authorList>
    </citation>
    <scope>NUCLEOTIDE SEQUENCE</scope>
    <source>
        <strain evidence="2">K13</strain>
    </source>
</reference>
<dbReference type="EMBL" id="BOVK01000092">
    <property type="protein sequence ID" value="GIQ71450.1"/>
    <property type="molecule type" value="Genomic_DNA"/>
</dbReference>
<accession>A0A8J4M4Q1</accession>
<dbReference type="RefSeq" id="WP_213414241.1">
    <property type="nucleotide sequence ID" value="NZ_BOVK01000092.1"/>
</dbReference>
<sequence>MKPFTKVQLLLMTIFLCIMVAYPLYYASKVYYTKGKLQNAVIAYGKEYCGYEIESVEIDIKDMFFGGSSWSAKTTPAYGGIWGESTYGDGYIELYGFGECEMEEYPYFLTKKGEFKIPANMLSNRTFIYDVSEVDPQYLAKSNFNFITLTDQFGAVIISFFLFLVGLVGLAGLLLYYIVGLISTLVQTWRDRSN</sequence>
<proteinExistence type="predicted"/>
<protein>
    <submittedName>
        <fullName evidence="2">Uncharacterized protein</fullName>
    </submittedName>
</protein>
<dbReference type="Proteomes" id="UP000677918">
    <property type="component" value="Unassembled WGS sequence"/>
</dbReference>
<evidence type="ECO:0000313" key="3">
    <source>
        <dbReference type="Proteomes" id="UP000677918"/>
    </source>
</evidence>